<evidence type="ECO:0000256" key="1">
    <source>
        <dbReference type="ARBA" id="ARBA00004613"/>
    </source>
</evidence>
<dbReference type="EMBL" id="JAERUA010000008">
    <property type="protein sequence ID" value="KAI1896314.1"/>
    <property type="molecule type" value="Genomic_DNA"/>
</dbReference>
<gene>
    <name evidence="8" type="ORF">AGOR_G00093510</name>
</gene>
<proteinExistence type="inferred from homology"/>
<evidence type="ECO:0000256" key="5">
    <source>
        <dbReference type="ARBA" id="ARBA00023157"/>
    </source>
</evidence>
<comment type="caution">
    <text evidence="8">The sequence shown here is derived from an EMBL/GenBank/DDBJ whole genome shotgun (WGS) entry which is preliminary data.</text>
</comment>
<evidence type="ECO:0000256" key="3">
    <source>
        <dbReference type="ARBA" id="ARBA00022525"/>
    </source>
</evidence>
<dbReference type="GO" id="GO:0005179">
    <property type="term" value="F:hormone activity"/>
    <property type="evidence" value="ECO:0007669"/>
    <property type="project" value="InterPro"/>
</dbReference>
<keyword evidence="4" id="KW-0732">Signal</keyword>
<dbReference type="Pfam" id="PF00214">
    <property type="entry name" value="Calc_CGRP_IAPP"/>
    <property type="match status" value="1"/>
</dbReference>
<protein>
    <recommendedName>
        <fullName evidence="10">Adrenomedullin</fullName>
    </recommendedName>
</protein>
<evidence type="ECO:0000256" key="7">
    <source>
        <dbReference type="SAM" id="MobiDB-lite"/>
    </source>
</evidence>
<dbReference type="PANTHER" id="PTHR23414:SF6">
    <property type="entry name" value="ADRENOMEDULLIN-5-LIKE PROTEIN-RELATED"/>
    <property type="match status" value="1"/>
</dbReference>
<evidence type="ECO:0008006" key="10">
    <source>
        <dbReference type="Google" id="ProtNLM"/>
    </source>
</evidence>
<feature type="region of interest" description="Disordered" evidence="7">
    <location>
        <begin position="154"/>
        <end position="174"/>
    </location>
</feature>
<dbReference type="InterPro" id="IPR051665">
    <property type="entry name" value="Adrenomedullin-reg_peptide"/>
</dbReference>
<name>A0A8T3DKD7_9TELE</name>
<comment type="similarity">
    <text evidence="2">Belongs to the adrenomedullin family.</text>
</comment>
<dbReference type="Proteomes" id="UP000829720">
    <property type="component" value="Unassembled WGS sequence"/>
</dbReference>
<dbReference type="GO" id="GO:0005576">
    <property type="term" value="C:extracellular region"/>
    <property type="evidence" value="ECO:0007669"/>
    <property type="project" value="UniProtKB-SubCell"/>
</dbReference>
<evidence type="ECO:0000256" key="4">
    <source>
        <dbReference type="ARBA" id="ARBA00022729"/>
    </source>
</evidence>
<dbReference type="AlphaFoldDB" id="A0A8T3DKD7"/>
<evidence type="ECO:0000313" key="8">
    <source>
        <dbReference type="EMBL" id="KAI1896314.1"/>
    </source>
</evidence>
<sequence length="174" mass="19811">MGNSRKNGKIKKAGKRDGVIFRRGFLQRIKSSNTFIRTSFGGNNRLEQTSMKFFLQLILLLVTLPGRKATPLRPYQHKTLQPITSTFEREIQRLKAENLEDETQANILGLLVLHETVRKTDRAEPKVRPRRAPPRGCQLGTCQLHNLANTLYRIGQTNGKDESKKANDPQGYGR</sequence>
<accession>A0A8T3DKD7</accession>
<evidence type="ECO:0000256" key="2">
    <source>
        <dbReference type="ARBA" id="ARBA00010575"/>
    </source>
</evidence>
<dbReference type="GO" id="GO:0003073">
    <property type="term" value="P:regulation of systemic arterial blood pressure"/>
    <property type="evidence" value="ECO:0007669"/>
    <property type="project" value="TreeGrafter"/>
</dbReference>
<dbReference type="InterPro" id="IPR021116">
    <property type="entry name" value="Calcitonin/adrenomedullin"/>
</dbReference>
<dbReference type="OrthoDB" id="8854792at2759"/>
<comment type="subcellular location">
    <subcellularLocation>
        <location evidence="1">Secreted</location>
    </subcellularLocation>
</comment>
<reference evidence="8" key="1">
    <citation type="submission" date="2021-01" db="EMBL/GenBank/DDBJ databases">
        <authorList>
            <person name="Zahm M."/>
            <person name="Roques C."/>
            <person name="Cabau C."/>
            <person name="Klopp C."/>
            <person name="Donnadieu C."/>
            <person name="Jouanno E."/>
            <person name="Lampietro C."/>
            <person name="Louis A."/>
            <person name="Herpin A."/>
            <person name="Echchiki A."/>
            <person name="Berthelot C."/>
            <person name="Parey E."/>
            <person name="Roest-Crollius H."/>
            <person name="Braasch I."/>
            <person name="Postlethwait J."/>
            <person name="Bobe J."/>
            <person name="Montfort J."/>
            <person name="Bouchez O."/>
            <person name="Begum T."/>
            <person name="Mejri S."/>
            <person name="Adams A."/>
            <person name="Chen W.-J."/>
            <person name="Guiguen Y."/>
        </authorList>
    </citation>
    <scope>NUCLEOTIDE SEQUENCE</scope>
    <source>
        <tissue evidence="8">Blood</tissue>
    </source>
</reference>
<dbReference type="PANTHER" id="PTHR23414">
    <property type="entry name" value="ADRENOMEDULLIN, ADM"/>
    <property type="match status" value="1"/>
</dbReference>
<dbReference type="GO" id="GO:0007189">
    <property type="term" value="P:adenylate cyclase-activating G protein-coupled receptor signaling pathway"/>
    <property type="evidence" value="ECO:0007669"/>
    <property type="project" value="TreeGrafter"/>
</dbReference>
<feature type="disulfide bond" evidence="6">
    <location>
        <begin position="137"/>
        <end position="142"/>
    </location>
</feature>
<evidence type="ECO:0000256" key="6">
    <source>
        <dbReference type="PIRSR" id="PIRSR621116-50"/>
    </source>
</evidence>
<evidence type="ECO:0000313" key="9">
    <source>
        <dbReference type="Proteomes" id="UP000829720"/>
    </source>
</evidence>
<organism evidence="8 9">
    <name type="scientific">Albula goreensis</name>
    <dbReference type="NCBI Taxonomy" id="1534307"/>
    <lineage>
        <taxon>Eukaryota</taxon>
        <taxon>Metazoa</taxon>
        <taxon>Chordata</taxon>
        <taxon>Craniata</taxon>
        <taxon>Vertebrata</taxon>
        <taxon>Euteleostomi</taxon>
        <taxon>Actinopterygii</taxon>
        <taxon>Neopterygii</taxon>
        <taxon>Teleostei</taxon>
        <taxon>Albuliformes</taxon>
        <taxon>Albulidae</taxon>
        <taxon>Albula</taxon>
    </lineage>
</organism>
<keyword evidence="3" id="KW-0964">Secreted</keyword>
<keyword evidence="9" id="KW-1185">Reference proteome</keyword>
<dbReference type="GO" id="GO:0010460">
    <property type="term" value="P:positive regulation of heart rate"/>
    <property type="evidence" value="ECO:0007669"/>
    <property type="project" value="TreeGrafter"/>
</dbReference>
<keyword evidence="5 6" id="KW-1015">Disulfide bond</keyword>